<feature type="region of interest" description="Disordered" evidence="1">
    <location>
        <begin position="81"/>
        <end position="232"/>
    </location>
</feature>
<dbReference type="HOGENOM" id="CLU_957725_0_0_1"/>
<keyword evidence="3" id="KW-1185">Reference proteome</keyword>
<reference evidence="2" key="2">
    <citation type="submission" date="2018-05" db="EMBL/GenBank/DDBJ databases">
        <title>OmerRS3 (Oryza meridionalis Reference Sequence Version 3).</title>
        <authorList>
            <person name="Zhang J."/>
            <person name="Kudrna D."/>
            <person name="Lee S."/>
            <person name="Talag J."/>
            <person name="Welchert J."/>
            <person name="Wing R.A."/>
        </authorList>
    </citation>
    <scope>NUCLEOTIDE SEQUENCE [LARGE SCALE GENOMIC DNA]</scope>
    <source>
        <strain evidence="2">cv. OR44</strain>
    </source>
</reference>
<evidence type="ECO:0000256" key="1">
    <source>
        <dbReference type="SAM" id="MobiDB-lite"/>
    </source>
</evidence>
<evidence type="ECO:0000313" key="2">
    <source>
        <dbReference type="EnsemblPlants" id="OMERI01G34660.1"/>
    </source>
</evidence>
<feature type="region of interest" description="Disordered" evidence="1">
    <location>
        <begin position="266"/>
        <end position="291"/>
    </location>
</feature>
<protein>
    <submittedName>
        <fullName evidence="2">Uncharacterized protein</fullName>
    </submittedName>
</protein>
<organism evidence="2">
    <name type="scientific">Oryza meridionalis</name>
    <dbReference type="NCBI Taxonomy" id="40149"/>
    <lineage>
        <taxon>Eukaryota</taxon>
        <taxon>Viridiplantae</taxon>
        <taxon>Streptophyta</taxon>
        <taxon>Embryophyta</taxon>
        <taxon>Tracheophyta</taxon>
        <taxon>Spermatophyta</taxon>
        <taxon>Magnoliopsida</taxon>
        <taxon>Liliopsida</taxon>
        <taxon>Poales</taxon>
        <taxon>Poaceae</taxon>
        <taxon>BOP clade</taxon>
        <taxon>Oryzoideae</taxon>
        <taxon>Oryzeae</taxon>
        <taxon>Oryzinae</taxon>
        <taxon>Oryza</taxon>
    </lineage>
</organism>
<accession>A0A0E0CAG5</accession>
<dbReference type="Gramene" id="OMERI01G34660.1">
    <property type="protein sequence ID" value="OMERI01G34660.1"/>
    <property type="gene ID" value="OMERI01G34660"/>
</dbReference>
<feature type="compositionally biased region" description="Gly residues" evidence="1">
    <location>
        <begin position="170"/>
        <end position="215"/>
    </location>
</feature>
<dbReference type="EnsemblPlants" id="OMERI01G34660.1">
    <property type="protein sequence ID" value="OMERI01G34660.1"/>
    <property type="gene ID" value="OMERI01G34660"/>
</dbReference>
<name>A0A0E0CAG5_9ORYZ</name>
<feature type="compositionally biased region" description="Basic residues" evidence="1">
    <location>
        <begin position="217"/>
        <end position="232"/>
    </location>
</feature>
<sequence>MGWDEPIFRGVWFRGEWDGLVLREKYSSQIRDQLIRPKPADKLVPPGTSERRDDATRALALLALRRQRQKKAWATAAGSLTAEDGLGDDDGLVDGGGDRLGSGGGDRLGQQRQAPRRRLGSGGAGSCGGEGGSAGSDYREGSGDGGSAAADPIIGRAAPMEDGSDDDGRLGGGSGDRLGSGGVEGLGGVGSCGGEDGGGGFDDGEGCADGSGGGPTVRRRPRSSRRRCRRRHHRRIVSLRDRTSVAEMEVRAEAAAAMVVANGVVSGGKRRPSHPSLIPSNKQKNWDRPIL</sequence>
<feature type="compositionally biased region" description="Gly residues" evidence="1">
    <location>
        <begin position="93"/>
        <end position="107"/>
    </location>
</feature>
<feature type="compositionally biased region" description="Gly residues" evidence="1">
    <location>
        <begin position="120"/>
        <end position="134"/>
    </location>
</feature>
<reference evidence="2" key="1">
    <citation type="submission" date="2015-04" db="UniProtKB">
        <authorList>
            <consortium name="EnsemblPlants"/>
        </authorList>
    </citation>
    <scope>IDENTIFICATION</scope>
</reference>
<evidence type="ECO:0000313" key="3">
    <source>
        <dbReference type="Proteomes" id="UP000008021"/>
    </source>
</evidence>
<dbReference type="AlphaFoldDB" id="A0A0E0CAG5"/>
<proteinExistence type="predicted"/>
<dbReference type="Proteomes" id="UP000008021">
    <property type="component" value="Chromosome 1"/>
</dbReference>